<dbReference type="PANTHER" id="PTHR13295">
    <property type="entry name" value="GLUTAMATE CYSTEINE LIGASE REGULATORY SUBUNIT"/>
    <property type="match status" value="1"/>
</dbReference>
<dbReference type="InterPro" id="IPR032963">
    <property type="entry name" value="Gclm"/>
</dbReference>
<comment type="similarity">
    <text evidence="2">Belongs to the aldo/keto reductase family. Glutamate--cysteine ligase light chain subfamily.</text>
</comment>
<dbReference type="GO" id="GO:0017109">
    <property type="term" value="C:glutamate-cysteine ligase complex"/>
    <property type="evidence" value="ECO:0007669"/>
    <property type="project" value="TreeGrafter"/>
</dbReference>
<comment type="caution">
    <text evidence="10">The sequence shown here is derived from an EMBL/GenBank/DDBJ whole genome shotgun (WGS) entry which is preliminary data.</text>
</comment>
<dbReference type="SUPFAM" id="SSF51430">
    <property type="entry name" value="NAD(P)-linked oxidoreductase"/>
    <property type="match status" value="1"/>
</dbReference>
<feature type="domain" description="NADP-dependent oxidoreductase" evidence="9">
    <location>
        <begin position="8"/>
        <end position="120"/>
    </location>
</feature>
<evidence type="ECO:0000256" key="5">
    <source>
        <dbReference type="ARBA" id="ARBA00030406"/>
    </source>
</evidence>
<dbReference type="Proteomes" id="UP000828390">
    <property type="component" value="Unassembled WGS sequence"/>
</dbReference>
<dbReference type="PANTHER" id="PTHR13295:SF4">
    <property type="entry name" value="GLUTAMATE--CYSTEINE LIGASE REGULATORY SUBUNIT"/>
    <property type="match status" value="1"/>
</dbReference>
<reference evidence="10" key="2">
    <citation type="submission" date="2020-11" db="EMBL/GenBank/DDBJ databases">
        <authorList>
            <person name="McCartney M.A."/>
            <person name="Auch B."/>
            <person name="Kono T."/>
            <person name="Mallez S."/>
            <person name="Becker A."/>
            <person name="Gohl D.M."/>
            <person name="Silverstein K.A.T."/>
            <person name="Koren S."/>
            <person name="Bechman K.B."/>
            <person name="Herman A."/>
            <person name="Abrahante J.E."/>
            <person name="Garbe J."/>
        </authorList>
    </citation>
    <scope>NUCLEOTIDE SEQUENCE</scope>
    <source>
        <strain evidence="10">Duluth1</strain>
        <tissue evidence="10">Whole animal</tissue>
    </source>
</reference>
<evidence type="ECO:0000256" key="4">
    <source>
        <dbReference type="ARBA" id="ARBA00022684"/>
    </source>
</evidence>
<dbReference type="EMBL" id="JAIWYP010000009">
    <property type="protein sequence ID" value="KAH3776577.1"/>
    <property type="molecule type" value="Genomic_DNA"/>
</dbReference>
<comment type="subunit">
    <text evidence="3">Heterodimer of a catalytic heavy chain and a regulatory light chain.</text>
</comment>
<evidence type="ECO:0000256" key="2">
    <source>
        <dbReference type="ARBA" id="ARBA00008612"/>
    </source>
</evidence>
<protein>
    <recommendedName>
        <fullName evidence="7">GCS light chain</fullName>
    </recommendedName>
    <alternativeName>
        <fullName evidence="5">Gamma-ECS regulatory subunit</fullName>
    </alternativeName>
    <alternativeName>
        <fullName evidence="8">Gamma-glutamylcysteine synthetase regulatory subunit</fullName>
    </alternativeName>
    <alternativeName>
        <fullName evidence="6">Glutamate--cysteine ligase modifier subunit</fullName>
    </alternativeName>
</protein>
<gene>
    <name evidence="10" type="ORF">DPMN_178007</name>
</gene>
<dbReference type="InterPro" id="IPR036812">
    <property type="entry name" value="NAD(P)_OxRdtase_dom_sf"/>
</dbReference>
<evidence type="ECO:0000256" key="8">
    <source>
        <dbReference type="ARBA" id="ARBA00032926"/>
    </source>
</evidence>
<proteinExistence type="inferred from homology"/>
<sequence>KIFLCQNASIDVLQEAVDRVLSELEVSFIETVLLSFPENEKGEELTLEVIKRFWKALETIVFKETILTIGVSDLDKNLLEQLHDWAEVKPAVNQVNLDSCCVMPKDLVEYAKLKDIQLLTHNDPRTILPADSLQNVLHEVSTERDSEHWEPLWVLRYSILVKCRGIVKSKGYILKAERDIRKRK</sequence>
<reference evidence="10" key="1">
    <citation type="journal article" date="2019" name="bioRxiv">
        <title>The Genome of the Zebra Mussel, Dreissena polymorpha: A Resource for Invasive Species Research.</title>
        <authorList>
            <person name="McCartney M.A."/>
            <person name="Auch B."/>
            <person name="Kono T."/>
            <person name="Mallez S."/>
            <person name="Zhang Y."/>
            <person name="Obille A."/>
            <person name="Becker A."/>
            <person name="Abrahante J.E."/>
            <person name="Garbe J."/>
            <person name="Badalamenti J.P."/>
            <person name="Herman A."/>
            <person name="Mangelson H."/>
            <person name="Liachko I."/>
            <person name="Sullivan S."/>
            <person name="Sone E.D."/>
            <person name="Koren S."/>
            <person name="Silverstein K.A.T."/>
            <person name="Beckman K.B."/>
            <person name="Gohl D.M."/>
        </authorList>
    </citation>
    <scope>NUCLEOTIDE SEQUENCE</scope>
    <source>
        <strain evidence="10">Duluth1</strain>
        <tissue evidence="10">Whole animal</tissue>
    </source>
</reference>
<evidence type="ECO:0000313" key="10">
    <source>
        <dbReference type="EMBL" id="KAH3776577.1"/>
    </source>
</evidence>
<dbReference type="GO" id="GO:0006750">
    <property type="term" value="P:glutathione biosynthetic process"/>
    <property type="evidence" value="ECO:0007669"/>
    <property type="project" value="UniProtKB-KW"/>
</dbReference>
<dbReference type="GO" id="GO:0030234">
    <property type="term" value="F:enzyme regulator activity"/>
    <property type="evidence" value="ECO:0007669"/>
    <property type="project" value="TreeGrafter"/>
</dbReference>
<evidence type="ECO:0000256" key="7">
    <source>
        <dbReference type="ARBA" id="ARBA00031732"/>
    </source>
</evidence>
<dbReference type="AlphaFoldDB" id="A0A9D4EA23"/>
<evidence type="ECO:0000256" key="6">
    <source>
        <dbReference type="ARBA" id="ARBA00031154"/>
    </source>
</evidence>
<dbReference type="Gene3D" id="3.20.20.100">
    <property type="entry name" value="NADP-dependent oxidoreductase domain"/>
    <property type="match status" value="1"/>
</dbReference>
<evidence type="ECO:0000256" key="1">
    <source>
        <dbReference type="ARBA" id="ARBA00005006"/>
    </source>
</evidence>
<comment type="pathway">
    <text evidence="1">Sulfur metabolism; glutathione biosynthesis; glutathione from L-cysteine and L-glutamate: step 1/2.</text>
</comment>
<dbReference type="Pfam" id="PF00248">
    <property type="entry name" value="Aldo_ket_red"/>
    <property type="match status" value="1"/>
</dbReference>
<keyword evidence="4" id="KW-0317">Glutathione biosynthesis</keyword>
<feature type="non-terminal residue" evidence="10">
    <location>
        <position position="184"/>
    </location>
</feature>
<dbReference type="GO" id="GO:0035226">
    <property type="term" value="F:glutamate-cysteine ligase catalytic subunit binding"/>
    <property type="evidence" value="ECO:0007669"/>
    <property type="project" value="InterPro"/>
</dbReference>
<evidence type="ECO:0000256" key="3">
    <source>
        <dbReference type="ARBA" id="ARBA00011532"/>
    </source>
</evidence>
<organism evidence="10 11">
    <name type="scientific">Dreissena polymorpha</name>
    <name type="common">Zebra mussel</name>
    <name type="synonym">Mytilus polymorpha</name>
    <dbReference type="NCBI Taxonomy" id="45954"/>
    <lineage>
        <taxon>Eukaryota</taxon>
        <taxon>Metazoa</taxon>
        <taxon>Spiralia</taxon>
        <taxon>Lophotrochozoa</taxon>
        <taxon>Mollusca</taxon>
        <taxon>Bivalvia</taxon>
        <taxon>Autobranchia</taxon>
        <taxon>Heteroconchia</taxon>
        <taxon>Euheterodonta</taxon>
        <taxon>Imparidentia</taxon>
        <taxon>Neoheterodontei</taxon>
        <taxon>Myida</taxon>
        <taxon>Dreissenoidea</taxon>
        <taxon>Dreissenidae</taxon>
        <taxon>Dreissena</taxon>
    </lineage>
</organism>
<evidence type="ECO:0000313" key="11">
    <source>
        <dbReference type="Proteomes" id="UP000828390"/>
    </source>
</evidence>
<evidence type="ECO:0000259" key="9">
    <source>
        <dbReference type="Pfam" id="PF00248"/>
    </source>
</evidence>
<keyword evidence="11" id="KW-1185">Reference proteome</keyword>
<accession>A0A9D4EA23</accession>
<dbReference type="InterPro" id="IPR023210">
    <property type="entry name" value="NADP_OxRdtase_dom"/>
</dbReference>
<name>A0A9D4EA23_DREPO</name>